<comment type="caution">
    <text evidence="2">The sequence shown here is derived from an EMBL/GenBank/DDBJ whole genome shotgun (WGS) entry which is preliminary data.</text>
</comment>
<dbReference type="EMBL" id="JAHESE010000053">
    <property type="protein sequence ID" value="MBT1712180.1"/>
    <property type="molecule type" value="Genomic_DNA"/>
</dbReference>
<proteinExistence type="predicted"/>
<feature type="chain" id="PRO_5043041559" evidence="1">
    <location>
        <begin position="26"/>
        <end position="389"/>
    </location>
</feature>
<keyword evidence="1" id="KW-0732">Signal</keyword>
<evidence type="ECO:0000313" key="3">
    <source>
        <dbReference type="Proteomes" id="UP001319080"/>
    </source>
</evidence>
<keyword evidence="3" id="KW-1185">Reference proteome</keyword>
<protein>
    <submittedName>
        <fullName evidence="2">DUF4221 family protein</fullName>
    </submittedName>
</protein>
<accession>A0AAP2E436</accession>
<name>A0AAP2E436_9BACT</name>
<gene>
    <name evidence="2" type="ORF">KK062_28320</name>
</gene>
<dbReference type="Proteomes" id="UP001319080">
    <property type="component" value="Unassembled WGS sequence"/>
</dbReference>
<dbReference type="RefSeq" id="WP_254087747.1">
    <property type="nucleotide sequence ID" value="NZ_JAHESE010000053.1"/>
</dbReference>
<feature type="signal peptide" evidence="1">
    <location>
        <begin position="1"/>
        <end position="25"/>
    </location>
</feature>
<evidence type="ECO:0000313" key="2">
    <source>
        <dbReference type="EMBL" id="MBT1712180.1"/>
    </source>
</evidence>
<reference evidence="2 3" key="1">
    <citation type="submission" date="2021-05" db="EMBL/GenBank/DDBJ databases">
        <title>A Polyphasic approach of four new species of the genus Ohtaekwangia: Ohtaekwangia histidinii sp. nov., Ohtaekwangia cretensis sp. nov., Ohtaekwangia indiensis sp. nov., Ohtaekwangia reichenbachii sp. nov. from diverse environment.</title>
        <authorList>
            <person name="Octaviana S."/>
        </authorList>
    </citation>
    <scope>NUCLEOTIDE SEQUENCE [LARGE SCALE GENOMIC DNA]</scope>
    <source>
        <strain evidence="2 3">PWU5</strain>
    </source>
</reference>
<sequence length="389" mass="44926">MKFTPGARLGLLFLTSCLFQYCAPAEQSTQPTDTCTLVSGGIITIPIDSTTINYSVYPIHYANDTAEWYIDGNDYVNGIDFYDLGKAKLVKRTIFPEKGVNGLKFAKKLYVQSLDSIYVYSEGDMVYSVGTPQILLVNYNGEVLKRYPIITREPRTSWMAHLASPFTIRDGYAYFSFMAFGDNREQMGHKALVRYNLKTGEHQEYGPAYPEVFRNYIFREFTPTFTFGHNDNIVVRFPSLPDLYNYNMKTDSTTVIPMKSQYQDRPITPDSTAQGAWELDDDFHDFQQHSYLGVYYSPYDHLYFSVFSEAIPIADSLGNRHDFHDRPLTVIILDENFKRCGEIRLNDHTYFPNFIPTRQGLLIPRSHPKNPENDERKIQFEIFRPASLQ</sequence>
<dbReference type="AlphaFoldDB" id="A0AAP2E436"/>
<evidence type="ECO:0000256" key="1">
    <source>
        <dbReference type="SAM" id="SignalP"/>
    </source>
</evidence>
<dbReference type="Pfam" id="PF13970">
    <property type="entry name" value="DUF4221"/>
    <property type="match status" value="1"/>
</dbReference>
<dbReference type="InterPro" id="IPR025316">
    <property type="entry name" value="DUF4221"/>
</dbReference>
<organism evidence="2 3">
    <name type="scientific">Dawidia cretensis</name>
    <dbReference type="NCBI Taxonomy" id="2782350"/>
    <lineage>
        <taxon>Bacteria</taxon>
        <taxon>Pseudomonadati</taxon>
        <taxon>Bacteroidota</taxon>
        <taxon>Cytophagia</taxon>
        <taxon>Cytophagales</taxon>
        <taxon>Chryseotaleaceae</taxon>
        <taxon>Dawidia</taxon>
    </lineage>
</organism>